<evidence type="ECO:0000313" key="2">
    <source>
        <dbReference type="EMBL" id="PKV98464.1"/>
    </source>
</evidence>
<name>A0A2N3WX88_9NOCA</name>
<dbReference type="Pfam" id="PF07995">
    <property type="entry name" value="GSDH"/>
    <property type="match status" value="1"/>
</dbReference>
<dbReference type="EMBL" id="PJMW01000001">
    <property type="protein sequence ID" value="PKV98464.1"/>
    <property type="molecule type" value="Genomic_DNA"/>
</dbReference>
<dbReference type="AlphaFoldDB" id="A0A2N3WX88"/>
<dbReference type="Proteomes" id="UP000233766">
    <property type="component" value="Unassembled WGS sequence"/>
</dbReference>
<keyword evidence="3" id="KW-1185">Reference proteome</keyword>
<dbReference type="PANTHER" id="PTHR19328">
    <property type="entry name" value="HEDGEHOG-INTERACTING PROTEIN"/>
    <property type="match status" value="1"/>
</dbReference>
<dbReference type="RefSeq" id="WP_101462922.1">
    <property type="nucleotide sequence ID" value="NZ_PJMW01000001.1"/>
</dbReference>
<gene>
    <name evidence="2" type="ORF">ATK86_0483</name>
</gene>
<dbReference type="PROSITE" id="PS51257">
    <property type="entry name" value="PROKAR_LIPOPROTEIN"/>
    <property type="match status" value="1"/>
</dbReference>
<evidence type="ECO:0000259" key="1">
    <source>
        <dbReference type="Pfam" id="PF07995"/>
    </source>
</evidence>
<accession>A0A2N3WX88</accession>
<dbReference type="OrthoDB" id="9770043at2"/>
<dbReference type="InterPro" id="IPR011042">
    <property type="entry name" value="6-blade_b-propeller_TolB-like"/>
</dbReference>
<sequence length="354" mass="37240">MEFRIRAFLVASGLVVGSMCGCASGEPSEPTSTRTGVSGGDSVVTEKLDAPWSIAFHGSTALVSERDSARILEIGADGTRYEVGVIDDVEPSGEGGLLGIAVREGQLFAYYTAADDNRIERFDLTGRPGNLALGSGTTILTGLPAATVHNGGRIAFGPDAMLYATVGDAGNRATAQDRASLGGKILRMTPDGRAPADNPLPGSLVYSYGHRNPQGLTWAPDGRLLAGEFGQNTWDEINLIEPGGNYGWPEVEGIGGQPGFIDPVQQWKPSEASPSGMTNAGGFVYLANLRGERLRRIPLDDLTRSTELLVGEYGRLRDVAVAPDGSLWLLTNNTDGRGDPAAGDDRIIRIGLGN</sequence>
<comment type="caution">
    <text evidence="2">The sequence shown here is derived from an EMBL/GenBank/DDBJ whole genome shotgun (WGS) entry which is preliminary data.</text>
</comment>
<reference evidence="2 3" key="1">
    <citation type="submission" date="2017-12" db="EMBL/GenBank/DDBJ databases">
        <title>Sequencing the genomes of 1000 Actinobacteria strains.</title>
        <authorList>
            <person name="Klenk H.-P."/>
        </authorList>
    </citation>
    <scope>NUCLEOTIDE SEQUENCE [LARGE SCALE GENOMIC DNA]</scope>
    <source>
        <strain evidence="2 3">DSM 44489</strain>
    </source>
</reference>
<dbReference type="SUPFAM" id="SSF50952">
    <property type="entry name" value="Soluble quinoprotein glucose dehydrogenase"/>
    <property type="match status" value="1"/>
</dbReference>
<feature type="domain" description="Glucose/Sorbosone dehydrogenase" evidence="1">
    <location>
        <begin position="48"/>
        <end position="337"/>
    </location>
</feature>
<dbReference type="PANTHER" id="PTHR19328:SF13">
    <property type="entry name" value="HIPL1 PROTEIN"/>
    <property type="match status" value="1"/>
</dbReference>
<dbReference type="Gene3D" id="2.120.10.30">
    <property type="entry name" value="TolB, C-terminal domain"/>
    <property type="match status" value="1"/>
</dbReference>
<organism evidence="2 3">
    <name type="scientific">Nocardia fluminea</name>
    <dbReference type="NCBI Taxonomy" id="134984"/>
    <lineage>
        <taxon>Bacteria</taxon>
        <taxon>Bacillati</taxon>
        <taxon>Actinomycetota</taxon>
        <taxon>Actinomycetes</taxon>
        <taxon>Mycobacteriales</taxon>
        <taxon>Nocardiaceae</taxon>
        <taxon>Nocardia</taxon>
    </lineage>
</organism>
<dbReference type="InterPro" id="IPR012938">
    <property type="entry name" value="Glc/Sorbosone_DH"/>
</dbReference>
<protein>
    <submittedName>
        <fullName evidence="2">Glucose/arabinose dehydrogenase</fullName>
    </submittedName>
</protein>
<proteinExistence type="predicted"/>
<dbReference type="InterPro" id="IPR011041">
    <property type="entry name" value="Quinoprot_gluc/sorb_DH_b-prop"/>
</dbReference>
<evidence type="ECO:0000313" key="3">
    <source>
        <dbReference type="Proteomes" id="UP000233766"/>
    </source>
</evidence>